<keyword evidence="3" id="KW-1185">Reference proteome</keyword>
<evidence type="ECO:0000313" key="2">
    <source>
        <dbReference type="EMBL" id="ELQ73815.1"/>
    </source>
</evidence>
<evidence type="ECO:0000256" key="1">
    <source>
        <dbReference type="SAM" id="Phobius"/>
    </source>
</evidence>
<gene>
    <name evidence="2" type="ORF">THOM_3273</name>
</gene>
<name>L7JRB2_TRAHO</name>
<feature type="transmembrane region" description="Helical" evidence="1">
    <location>
        <begin position="40"/>
        <end position="61"/>
    </location>
</feature>
<reference evidence="2 3" key="1">
    <citation type="journal article" date="2012" name="PLoS Pathog.">
        <title>The genome of the obligate intracellular parasite Trachipleistophora hominis: new insights into microsporidian genome dynamics and reductive evolution.</title>
        <authorList>
            <person name="Heinz E."/>
            <person name="Williams T.A."/>
            <person name="Nakjang S."/>
            <person name="Noel C.J."/>
            <person name="Swan D.C."/>
            <person name="Goldberg A.V."/>
            <person name="Harris S.R."/>
            <person name="Weinmaier T."/>
            <person name="Markert S."/>
            <person name="Becher D."/>
            <person name="Bernhardt J."/>
            <person name="Dagan T."/>
            <person name="Hacker C."/>
            <person name="Lucocq J.M."/>
            <person name="Schweder T."/>
            <person name="Rattei T."/>
            <person name="Hall N."/>
            <person name="Hirt R.P."/>
            <person name="Embley T.M."/>
        </authorList>
    </citation>
    <scope>NUCLEOTIDE SEQUENCE [LARGE SCALE GENOMIC DNA]</scope>
</reference>
<keyword evidence="1" id="KW-0472">Membrane</keyword>
<dbReference type="EMBL" id="JH994103">
    <property type="protein sequence ID" value="ELQ73815.1"/>
    <property type="molecule type" value="Genomic_DNA"/>
</dbReference>
<organism evidence="2 3">
    <name type="scientific">Trachipleistophora hominis</name>
    <name type="common">Microsporidian parasite</name>
    <dbReference type="NCBI Taxonomy" id="72359"/>
    <lineage>
        <taxon>Eukaryota</taxon>
        <taxon>Fungi</taxon>
        <taxon>Fungi incertae sedis</taxon>
        <taxon>Microsporidia</taxon>
        <taxon>Pleistophoridae</taxon>
        <taxon>Trachipleistophora</taxon>
    </lineage>
</organism>
<keyword evidence="1" id="KW-0812">Transmembrane</keyword>
<protein>
    <submittedName>
        <fullName evidence="2">Uncharacterized protein</fullName>
    </submittedName>
</protein>
<proteinExistence type="predicted"/>
<sequence length="71" mass="8151">MYATHSPYIYRVYSSFSSLCEQAKSSFLSKIIASADSNSVYILGILNYLIYLFILAIREAIDEKRTSMNIR</sequence>
<dbReference type="VEuPathDB" id="MicrosporidiaDB:THOM_3273"/>
<dbReference type="HOGENOM" id="CLU_2741840_0_0_1"/>
<dbReference type="Proteomes" id="UP000011185">
    <property type="component" value="Unassembled WGS sequence"/>
</dbReference>
<dbReference type="AlphaFoldDB" id="L7JRB2"/>
<accession>L7JRB2</accession>
<evidence type="ECO:0000313" key="3">
    <source>
        <dbReference type="Proteomes" id="UP000011185"/>
    </source>
</evidence>
<dbReference type="InParanoid" id="L7JRB2"/>
<keyword evidence="1" id="KW-1133">Transmembrane helix</keyword>